<accession>A0A6P4CAK6</accession>
<dbReference type="RefSeq" id="XP_015947365.1">
    <property type="nucleotide sequence ID" value="XM_016091879.1"/>
</dbReference>
<gene>
    <name evidence="3" type="primary">LOC107472355</name>
</gene>
<proteinExistence type="predicted"/>
<reference evidence="3" key="1">
    <citation type="submission" date="2025-08" db="UniProtKB">
        <authorList>
            <consortium name="RefSeq"/>
        </authorList>
    </citation>
    <scope>IDENTIFICATION</scope>
    <source>
        <tissue evidence="3">Whole plant</tissue>
    </source>
</reference>
<dbReference type="Proteomes" id="UP000515211">
    <property type="component" value="Unplaced"/>
</dbReference>
<feature type="domain" description="KIB1-4 beta-propeller" evidence="1">
    <location>
        <begin position="79"/>
        <end position="368"/>
    </location>
</feature>
<dbReference type="Pfam" id="PF03478">
    <property type="entry name" value="Beta-prop_KIB1-4"/>
    <property type="match status" value="1"/>
</dbReference>
<organism evidence="2 3">
    <name type="scientific">Arachis duranensis</name>
    <name type="common">Wild peanut</name>
    <dbReference type="NCBI Taxonomy" id="130453"/>
    <lineage>
        <taxon>Eukaryota</taxon>
        <taxon>Viridiplantae</taxon>
        <taxon>Streptophyta</taxon>
        <taxon>Embryophyta</taxon>
        <taxon>Tracheophyta</taxon>
        <taxon>Spermatophyta</taxon>
        <taxon>Magnoliopsida</taxon>
        <taxon>eudicotyledons</taxon>
        <taxon>Gunneridae</taxon>
        <taxon>Pentapetalae</taxon>
        <taxon>rosids</taxon>
        <taxon>fabids</taxon>
        <taxon>Fabales</taxon>
        <taxon>Fabaceae</taxon>
        <taxon>Papilionoideae</taxon>
        <taxon>50 kb inversion clade</taxon>
        <taxon>dalbergioids sensu lato</taxon>
        <taxon>Dalbergieae</taxon>
        <taxon>Pterocarpus clade</taxon>
        <taxon>Arachis</taxon>
    </lineage>
</organism>
<dbReference type="InterPro" id="IPR005174">
    <property type="entry name" value="KIB1-4_b-propeller"/>
</dbReference>
<dbReference type="AlphaFoldDB" id="A0A6P4CAK6"/>
<protein>
    <submittedName>
        <fullName evidence="3">Uncharacterized protein LOC107472355</fullName>
    </submittedName>
</protein>
<dbReference type="GeneID" id="107472355"/>
<evidence type="ECO:0000313" key="3">
    <source>
        <dbReference type="RefSeq" id="XP_015947365.1"/>
    </source>
</evidence>
<dbReference type="KEGG" id="adu:107472355"/>
<evidence type="ECO:0000259" key="1">
    <source>
        <dbReference type="Pfam" id="PF03478"/>
    </source>
</evidence>
<dbReference type="SUPFAM" id="SSF75011">
    <property type="entry name" value="3-carboxy-cis,cis-mucoante lactonizing enzyme"/>
    <property type="match status" value="1"/>
</dbReference>
<sequence length="392" mass="45289">MGEVVDQWANIHPDMLDEFANRFHLYDDYLQLRLVCKQWNFKLPKILNGNKAPWLLLPIGSGAATNEAFKVDTHKEILEEKGIYHLTLPELQYQLIRGSCYGWLIIVSMYEGTIRMLNPMTKVFLDLPPISDLPDVIHNGDQCSFYFRGHNMITEETILANKFLIWKVIINSAPDDINFMAVALYGSSRLAFYKPSNKRWLKLPTRPRPYFQDVIFFQQWIFAIEHDGKLYRFDTTTKAGPRAAIFKPSTPFDTVTTKDINQKYLIVTADGSLLMVVRHLINLICEEEERSYKTTKFDIYELKENNSNAWSRISSLGNYILVIGFNASVQMFAGNLLNSKGNQIYFTDSLVQEQSLVENYYHNIGIFNLEDGSCQEVLSDVNFFCPPVWILP</sequence>
<keyword evidence="2" id="KW-1185">Reference proteome</keyword>
<evidence type="ECO:0000313" key="2">
    <source>
        <dbReference type="Proteomes" id="UP000515211"/>
    </source>
</evidence>
<dbReference type="PANTHER" id="PTHR44259">
    <property type="entry name" value="OS07G0183000 PROTEIN-RELATED"/>
    <property type="match status" value="1"/>
</dbReference>
<dbReference type="InterPro" id="IPR050942">
    <property type="entry name" value="F-box_BR-signaling"/>
</dbReference>
<name>A0A6P4CAK6_ARADU</name>